<dbReference type="Pfam" id="PF01464">
    <property type="entry name" value="SLT"/>
    <property type="match status" value="1"/>
</dbReference>
<evidence type="ECO:0000313" key="3">
    <source>
        <dbReference type="EMBL" id="TXC77037.1"/>
    </source>
</evidence>
<evidence type="ECO:0000256" key="1">
    <source>
        <dbReference type="ARBA" id="ARBA00007734"/>
    </source>
</evidence>
<dbReference type="Proteomes" id="UP000321168">
    <property type="component" value="Unassembled WGS sequence"/>
</dbReference>
<dbReference type="EMBL" id="VORB01000008">
    <property type="protein sequence ID" value="TXC77037.1"/>
    <property type="molecule type" value="Genomic_DNA"/>
</dbReference>
<keyword evidence="4" id="KW-1185">Reference proteome</keyword>
<evidence type="ECO:0000313" key="4">
    <source>
        <dbReference type="Proteomes" id="UP000321168"/>
    </source>
</evidence>
<dbReference type="SUPFAM" id="SSF53955">
    <property type="entry name" value="Lysozyme-like"/>
    <property type="match status" value="1"/>
</dbReference>
<sequence length="326" mass="37458">MKFLIRLLSVTVIIALGWSGVYLFTYSNSKEGDEVIHQNNFKQDYKIYSLATPKKLDFCGETVPLKLIDVKEKLDRELLVNTYWQSQTMLFLKRSHRYFPIIEQVLKSNGVPEDFKYLALIESGLEHVVSPAGATGFWQIMKATGKDYGLEINDDVDERYNLVKSTEFACKYLKDAYAKFGSWTMAAASYNMGINGLERSLEKQKVNNYYDLLLNTETGRYLFRILAVKQIMEHPNDYGFNFLDQHLYPQLATKDTVITQPISDLAVFAAEKRINYKILKSLNPWLRSNNLPVSAGKSYTLKLPTEKDNTLKPFKLGEFEANDSLN</sequence>
<comment type="caution">
    <text evidence="3">The sequence shown here is derived from an EMBL/GenBank/DDBJ whole genome shotgun (WGS) entry which is preliminary data.</text>
</comment>
<evidence type="ECO:0000259" key="2">
    <source>
        <dbReference type="Pfam" id="PF01464"/>
    </source>
</evidence>
<dbReference type="PANTHER" id="PTHR37423">
    <property type="entry name" value="SOLUBLE LYTIC MUREIN TRANSGLYCOSYLASE-RELATED"/>
    <property type="match status" value="1"/>
</dbReference>
<feature type="domain" description="Transglycosylase SLT" evidence="2">
    <location>
        <begin position="101"/>
        <end position="208"/>
    </location>
</feature>
<dbReference type="AlphaFoldDB" id="A0A5C6UUP1"/>
<name>A0A5C6UUP1_9FLAO</name>
<dbReference type="Gene3D" id="1.10.530.10">
    <property type="match status" value="1"/>
</dbReference>
<organism evidence="3 4">
    <name type="scientific">Luteibaculum oceani</name>
    <dbReference type="NCBI Taxonomy" id="1294296"/>
    <lineage>
        <taxon>Bacteria</taxon>
        <taxon>Pseudomonadati</taxon>
        <taxon>Bacteroidota</taxon>
        <taxon>Flavobacteriia</taxon>
        <taxon>Flavobacteriales</taxon>
        <taxon>Luteibaculaceae</taxon>
        <taxon>Luteibaculum</taxon>
    </lineage>
</organism>
<protein>
    <submittedName>
        <fullName evidence="3">Lytic transglycosylase domain-containing protein</fullName>
    </submittedName>
</protein>
<dbReference type="InterPro" id="IPR023346">
    <property type="entry name" value="Lysozyme-like_dom_sf"/>
</dbReference>
<dbReference type="PANTHER" id="PTHR37423:SF2">
    <property type="entry name" value="MEMBRANE-BOUND LYTIC MUREIN TRANSGLYCOSYLASE C"/>
    <property type="match status" value="1"/>
</dbReference>
<comment type="similarity">
    <text evidence="1">Belongs to the transglycosylase Slt family.</text>
</comment>
<dbReference type="RefSeq" id="WP_147014925.1">
    <property type="nucleotide sequence ID" value="NZ_VORB01000008.1"/>
</dbReference>
<proteinExistence type="inferred from homology"/>
<dbReference type="CDD" id="cd16894">
    <property type="entry name" value="MltD-like"/>
    <property type="match status" value="1"/>
</dbReference>
<accession>A0A5C6UUP1</accession>
<reference evidence="3 4" key="1">
    <citation type="submission" date="2019-08" db="EMBL/GenBank/DDBJ databases">
        <title>Genome of Luteibaculum oceani JCM 18817.</title>
        <authorList>
            <person name="Bowman J.P."/>
        </authorList>
    </citation>
    <scope>NUCLEOTIDE SEQUENCE [LARGE SCALE GENOMIC DNA]</scope>
    <source>
        <strain evidence="3 4">JCM 18817</strain>
    </source>
</reference>
<dbReference type="OrthoDB" id="9815002at2"/>
<dbReference type="InterPro" id="IPR008258">
    <property type="entry name" value="Transglycosylase_SLT_dom_1"/>
</dbReference>
<gene>
    <name evidence="3" type="ORF">FRX97_09225</name>
</gene>